<feature type="compositionally biased region" description="Basic and acidic residues" evidence="1">
    <location>
        <begin position="14"/>
        <end position="23"/>
    </location>
</feature>
<evidence type="ECO:0000313" key="2">
    <source>
        <dbReference type="EMBL" id="KPQ40990.1"/>
    </source>
</evidence>
<accession>A0A0P7Z9Q0</accession>
<reference evidence="2 3" key="1">
    <citation type="submission" date="2015-09" db="EMBL/GenBank/DDBJ databases">
        <title>A metagenomics-based metabolic model of nitrate-dependent anaerobic oxidation of methane by Methanoperedens-like archaea.</title>
        <authorList>
            <person name="Arshad A."/>
            <person name="Speth D.R."/>
            <person name="De Graaf R.M."/>
            <person name="Op Den Camp H.J."/>
            <person name="Jetten M.S."/>
            <person name="Welte C.U."/>
        </authorList>
    </citation>
    <scope>NUCLEOTIDE SEQUENCE [LARGE SCALE GENOMIC DNA]</scope>
</reference>
<evidence type="ECO:0000313" key="3">
    <source>
        <dbReference type="Proteomes" id="UP000050360"/>
    </source>
</evidence>
<name>A0A0P7Z9Q0_9EURY</name>
<protein>
    <submittedName>
        <fullName evidence="2">Uncharacterized protein</fullName>
    </submittedName>
</protein>
<sequence>MNENNQDSGAGTLEQKKKSSFEKKLKKGQIKIFLGC</sequence>
<dbReference type="AlphaFoldDB" id="A0A0P7Z9Q0"/>
<feature type="region of interest" description="Disordered" evidence="1">
    <location>
        <begin position="1"/>
        <end position="27"/>
    </location>
</feature>
<dbReference type="EMBL" id="LKCM01000470">
    <property type="protein sequence ID" value="KPQ40990.1"/>
    <property type="molecule type" value="Genomic_DNA"/>
</dbReference>
<proteinExistence type="predicted"/>
<comment type="caution">
    <text evidence="2">The sequence shown here is derived from an EMBL/GenBank/DDBJ whole genome shotgun (WGS) entry which is preliminary data.</text>
</comment>
<dbReference type="Proteomes" id="UP000050360">
    <property type="component" value="Unassembled WGS sequence"/>
</dbReference>
<organism evidence="2 3">
    <name type="scientific">Candidatus Methanoperedens nitratireducens</name>
    <dbReference type="NCBI Taxonomy" id="1392998"/>
    <lineage>
        <taxon>Archaea</taxon>
        <taxon>Methanobacteriati</taxon>
        <taxon>Methanobacteriota</taxon>
        <taxon>Stenosarchaea group</taxon>
        <taxon>Methanomicrobia</taxon>
        <taxon>Methanosarcinales</taxon>
        <taxon>ANME-2 cluster</taxon>
        <taxon>Candidatus Methanoperedentaceae</taxon>
        <taxon>Candidatus Methanoperedens</taxon>
    </lineage>
</organism>
<evidence type="ECO:0000256" key="1">
    <source>
        <dbReference type="SAM" id="MobiDB-lite"/>
    </source>
</evidence>
<gene>
    <name evidence="2" type="ORF">MPEBLZ_04464</name>
</gene>